<gene>
    <name evidence="2" type="ORF">FAZ15_05200</name>
</gene>
<evidence type="ECO:0000313" key="3">
    <source>
        <dbReference type="Proteomes" id="UP000306808"/>
    </source>
</evidence>
<dbReference type="InterPro" id="IPR036514">
    <property type="entry name" value="SGNH_hydro_sf"/>
</dbReference>
<dbReference type="EMBL" id="SUME01000002">
    <property type="protein sequence ID" value="TJZ62335.1"/>
    <property type="molecule type" value="Genomic_DNA"/>
</dbReference>
<dbReference type="PANTHER" id="PTHR30383">
    <property type="entry name" value="THIOESTERASE 1/PROTEASE 1/LYSOPHOSPHOLIPASE L1"/>
    <property type="match status" value="1"/>
</dbReference>
<reference evidence="2 3" key="1">
    <citation type="submission" date="2019-04" db="EMBL/GenBank/DDBJ databases">
        <title>Sphingobacterium olei sp. nov., isolated from oil-contaminated soil.</title>
        <authorList>
            <person name="Liu B."/>
        </authorList>
    </citation>
    <scope>NUCLEOTIDE SEQUENCE [LARGE SCALE GENOMIC DNA]</scope>
    <source>
        <strain evidence="2 3">HAL-9</strain>
    </source>
</reference>
<name>A0A4U0P4R8_9SPHI</name>
<protein>
    <submittedName>
        <fullName evidence="2">GDSL family lipase</fullName>
    </submittedName>
</protein>
<comment type="caution">
    <text evidence="2">The sequence shown here is derived from an EMBL/GenBank/DDBJ whole genome shotgun (WGS) entry which is preliminary data.</text>
</comment>
<dbReference type="AlphaFoldDB" id="A0A4U0P4R8"/>
<dbReference type="InterPro" id="IPR051532">
    <property type="entry name" value="Ester_Hydrolysis_Enzymes"/>
</dbReference>
<dbReference type="Proteomes" id="UP000306808">
    <property type="component" value="Unassembled WGS sequence"/>
</dbReference>
<keyword evidence="3" id="KW-1185">Reference proteome</keyword>
<dbReference type="Pfam" id="PF13472">
    <property type="entry name" value="Lipase_GDSL_2"/>
    <property type="match status" value="1"/>
</dbReference>
<organism evidence="2 3">
    <name type="scientific">Sphingobacterium olei</name>
    <dbReference type="NCBI Taxonomy" id="2571155"/>
    <lineage>
        <taxon>Bacteria</taxon>
        <taxon>Pseudomonadati</taxon>
        <taxon>Bacteroidota</taxon>
        <taxon>Sphingobacteriia</taxon>
        <taxon>Sphingobacteriales</taxon>
        <taxon>Sphingobacteriaceae</taxon>
        <taxon>Sphingobacterium</taxon>
    </lineage>
</organism>
<dbReference type="Gene3D" id="3.40.50.1110">
    <property type="entry name" value="SGNH hydrolase"/>
    <property type="match status" value="1"/>
</dbReference>
<evidence type="ECO:0000259" key="1">
    <source>
        <dbReference type="Pfam" id="PF13472"/>
    </source>
</evidence>
<evidence type="ECO:0000313" key="2">
    <source>
        <dbReference type="EMBL" id="TJZ62335.1"/>
    </source>
</evidence>
<dbReference type="GO" id="GO:0004622">
    <property type="term" value="F:phosphatidylcholine lysophospholipase activity"/>
    <property type="evidence" value="ECO:0007669"/>
    <property type="project" value="TreeGrafter"/>
</dbReference>
<feature type="domain" description="SGNH hydrolase-type esterase" evidence="1">
    <location>
        <begin position="43"/>
        <end position="202"/>
    </location>
</feature>
<dbReference type="PANTHER" id="PTHR30383:SF5">
    <property type="entry name" value="SGNH HYDROLASE-TYPE ESTERASE DOMAIN-CONTAINING PROTEIN"/>
    <property type="match status" value="1"/>
</dbReference>
<sequence length="215" mass="25004">MIVLGMLGIVQLYAQDSTYNNWYYEGREKLYQELEGTRYDVVFFGNSITERGPWQELIGRKYTVGNRGIGGDNTFGMKARIADVVKSKPKKIFLMMGINDVGGGLPVEWSLRNYEEIIRIILSVSPKTKIYVQSILPLNESVLKYDYLFGKEQLIRNLNKGIEELSHKYNLTYVNVKEELADDDVLEKEYTMDGIHVNTEAYIRWVNYLKEKKYL</sequence>
<accession>A0A4U0P4R8</accession>
<dbReference type="InterPro" id="IPR013830">
    <property type="entry name" value="SGNH_hydro"/>
</dbReference>
<dbReference type="OrthoDB" id="9790057at2"/>
<proteinExistence type="predicted"/>
<dbReference type="SUPFAM" id="SSF52266">
    <property type="entry name" value="SGNH hydrolase"/>
    <property type="match status" value="1"/>
</dbReference>